<sequence length="483" mass="55145">MLINYQANTFFDEMMDQSGNPKHHYKAFNDIISKASAEELQKRQERAQLHFLKQGITFNKDGDDAERTPPFDFVPIIIPEEKWKEVEKGLKQRVEALSHFLEDIYGEKKIIKEEVVPKELIENSAYYNEEQAKGMDMPLSHPLFIAGIDLIRDENGEYRVLEDNLRNPSGISYVYQNRQVIRKVYPELFEHYRVLPLENQFKELEKALFSYAPDNASSSPQAVLLTTGIYNSAYYEHFFLAKQLGIELVEGSDLVVENDIVYKETTSGLERVDIIYRRIDDEDLDPEAFRSDSEVGVPGLMRAYHQGNVTILNGVGIGAADDKAIYAYVPEMIRYYLNEEPILKNVTTYFLRDSEQRDYVLKNLEKLVIKNVGSSGGDDMMIGPNASEEELTTFRQKIQENPNEYIAQPTIELSRAPALQEGEFRPRHIDLRIFAMKGKEINVLPGGLSRVALKEDNLVVNSSQGGGFKDIWITTSEGGKDDA</sequence>
<dbReference type="STRING" id="866895.HBHAL_2413"/>
<dbReference type="AlphaFoldDB" id="I0JKT8"/>
<dbReference type="SUPFAM" id="SSF56059">
    <property type="entry name" value="Glutathione synthetase ATP-binding domain-like"/>
    <property type="match status" value="1"/>
</dbReference>
<dbReference type="Gene3D" id="3.40.50.11290">
    <property type="match status" value="1"/>
</dbReference>
<dbReference type="RefSeq" id="WP_014642659.1">
    <property type="nucleotide sequence ID" value="NC_017668.1"/>
</dbReference>
<dbReference type="Pfam" id="PF14403">
    <property type="entry name" value="CP_ATPgrasp_2"/>
    <property type="match status" value="1"/>
</dbReference>
<proteinExistence type="predicted"/>
<name>I0JKT8_HALH3</name>
<feature type="domain" description="Circularly permuted ATP-grasp type 2" evidence="1">
    <location>
        <begin position="75"/>
        <end position="452"/>
    </location>
</feature>
<keyword evidence="3" id="KW-1185">Reference proteome</keyword>
<dbReference type="HOGENOM" id="CLU_017048_2_0_9"/>
<dbReference type="Proteomes" id="UP000007397">
    <property type="component" value="Chromosome"/>
</dbReference>
<dbReference type="InterPro" id="IPR025841">
    <property type="entry name" value="CP_ATPgrasp_2"/>
</dbReference>
<dbReference type="InterPro" id="IPR016450">
    <property type="entry name" value="UCP005522"/>
</dbReference>
<dbReference type="Gene3D" id="3.30.1490.270">
    <property type="match status" value="1"/>
</dbReference>
<dbReference type="PIRSF" id="PIRSF005522">
    <property type="entry name" value="UCP005522"/>
    <property type="match status" value="1"/>
</dbReference>
<dbReference type="eggNOG" id="COG2308">
    <property type="taxonomic scope" value="Bacteria"/>
</dbReference>
<dbReference type="PATRIC" id="fig|866895.3.peg.1421"/>
<dbReference type="KEGG" id="hhd:HBHAL_2413"/>
<gene>
    <name evidence="2" type="ordered locus">HBHAL_2413</name>
</gene>
<dbReference type="PANTHER" id="PTHR34595:SF7">
    <property type="entry name" value="SLL1039 PROTEIN"/>
    <property type="match status" value="1"/>
</dbReference>
<dbReference type="PANTHER" id="PTHR34595">
    <property type="entry name" value="BLR5612 PROTEIN"/>
    <property type="match status" value="1"/>
</dbReference>
<organism evidence="2 3">
    <name type="scientific">Halobacillus halophilus (strain ATCC 35676 / DSM 2266 / JCM 20832 / KCTC 3685 / LMG 17431 / NBRC 102448 / NCIMB 2269)</name>
    <name type="common">Sporosarcina halophila</name>
    <dbReference type="NCBI Taxonomy" id="866895"/>
    <lineage>
        <taxon>Bacteria</taxon>
        <taxon>Bacillati</taxon>
        <taxon>Bacillota</taxon>
        <taxon>Bacilli</taxon>
        <taxon>Bacillales</taxon>
        <taxon>Bacillaceae</taxon>
        <taxon>Halobacillus</taxon>
    </lineage>
</organism>
<dbReference type="EMBL" id="HE717023">
    <property type="protein sequence ID" value="CCG44758.1"/>
    <property type="molecule type" value="Genomic_DNA"/>
</dbReference>
<protein>
    <recommendedName>
        <fullName evidence="1">Circularly permuted ATP-grasp type 2 domain-containing protein</fullName>
    </recommendedName>
</protein>
<accession>I0JKT8</accession>
<evidence type="ECO:0000313" key="2">
    <source>
        <dbReference type="EMBL" id="CCG44758.1"/>
    </source>
</evidence>
<evidence type="ECO:0000313" key="3">
    <source>
        <dbReference type="Proteomes" id="UP000007397"/>
    </source>
</evidence>
<dbReference type="InterPro" id="IPR051680">
    <property type="entry name" value="ATP-dep_Glu-Cys_Ligase-2"/>
</dbReference>
<reference evidence="2 3" key="1">
    <citation type="journal article" date="2013" name="Environ. Microbiol.">
        <title>Chloride and organic osmolytes: a hybrid strategy to cope with elevated salinities by the moderately halophilic, chloride-dependent bacterium Halobacillus halophilus.</title>
        <authorList>
            <person name="Saum S.H."/>
            <person name="Pfeiffer F."/>
            <person name="Palm P."/>
            <person name="Rampp M."/>
            <person name="Schuster S.C."/>
            <person name="Muller V."/>
            <person name="Oesterhelt D."/>
        </authorList>
    </citation>
    <scope>NUCLEOTIDE SEQUENCE [LARGE SCALE GENOMIC DNA]</scope>
    <source>
        <strain evidence="3">ATCC 35676 / DSM 2266 / JCM 20832 / KCTC 3685 / LMG 17431 / NBRC 102448 / NCIMB 2269</strain>
    </source>
</reference>
<evidence type="ECO:0000259" key="1">
    <source>
        <dbReference type="Pfam" id="PF14403"/>
    </source>
</evidence>